<organism evidence="1 2">
    <name type="scientific">Ilyodon furcidens</name>
    <name type="common">goldbreast splitfin</name>
    <dbReference type="NCBI Taxonomy" id="33524"/>
    <lineage>
        <taxon>Eukaryota</taxon>
        <taxon>Metazoa</taxon>
        <taxon>Chordata</taxon>
        <taxon>Craniata</taxon>
        <taxon>Vertebrata</taxon>
        <taxon>Euteleostomi</taxon>
        <taxon>Actinopterygii</taxon>
        <taxon>Neopterygii</taxon>
        <taxon>Teleostei</taxon>
        <taxon>Neoteleostei</taxon>
        <taxon>Acanthomorphata</taxon>
        <taxon>Ovalentaria</taxon>
        <taxon>Atherinomorphae</taxon>
        <taxon>Cyprinodontiformes</taxon>
        <taxon>Goodeidae</taxon>
        <taxon>Ilyodon</taxon>
    </lineage>
</organism>
<gene>
    <name evidence="1" type="ORF">ILYODFUR_007681</name>
</gene>
<evidence type="ECO:0008006" key="3">
    <source>
        <dbReference type="Google" id="ProtNLM"/>
    </source>
</evidence>
<proteinExistence type="predicted"/>
<accession>A0ABV0TST0</accession>
<sequence length="106" mass="11783">MFHLKQVMILTAPTALPLSSDKMAMLCATALHRGCKSTLGIGSIHGGTFPHTVFGPYSKMRCQRHRPIVICISCVFTRLLKRFPNLTCGSLQLLQGYHAPLHCFEQ</sequence>
<comment type="caution">
    <text evidence="1">The sequence shown here is derived from an EMBL/GenBank/DDBJ whole genome shotgun (WGS) entry which is preliminary data.</text>
</comment>
<dbReference type="EMBL" id="JAHRIQ010046839">
    <property type="protein sequence ID" value="MEQ2235968.1"/>
    <property type="molecule type" value="Genomic_DNA"/>
</dbReference>
<evidence type="ECO:0000313" key="1">
    <source>
        <dbReference type="EMBL" id="MEQ2235968.1"/>
    </source>
</evidence>
<name>A0ABV0TST0_9TELE</name>
<keyword evidence="2" id="KW-1185">Reference proteome</keyword>
<protein>
    <recommendedName>
        <fullName evidence="3">Secreted protein</fullName>
    </recommendedName>
</protein>
<evidence type="ECO:0000313" key="2">
    <source>
        <dbReference type="Proteomes" id="UP001482620"/>
    </source>
</evidence>
<reference evidence="1 2" key="1">
    <citation type="submission" date="2021-06" db="EMBL/GenBank/DDBJ databases">
        <authorList>
            <person name="Palmer J.M."/>
        </authorList>
    </citation>
    <scope>NUCLEOTIDE SEQUENCE [LARGE SCALE GENOMIC DNA]</scope>
    <source>
        <strain evidence="2">if_2019</strain>
        <tissue evidence="1">Muscle</tissue>
    </source>
</reference>
<dbReference type="Proteomes" id="UP001482620">
    <property type="component" value="Unassembled WGS sequence"/>
</dbReference>